<dbReference type="EMBL" id="JAGYPM010000002">
    <property type="protein sequence ID" value="MBS4190261.1"/>
    <property type="molecule type" value="Genomic_DNA"/>
</dbReference>
<dbReference type="InterPro" id="IPR013216">
    <property type="entry name" value="Methyltransf_11"/>
</dbReference>
<organism evidence="2 3">
    <name type="scientific">Cytobacillus citreus</name>
    <dbReference type="NCBI Taxonomy" id="2833586"/>
    <lineage>
        <taxon>Bacteria</taxon>
        <taxon>Bacillati</taxon>
        <taxon>Bacillota</taxon>
        <taxon>Bacilli</taxon>
        <taxon>Bacillales</taxon>
        <taxon>Bacillaceae</taxon>
        <taxon>Cytobacillus</taxon>
    </lineage>
</organism>
<evidence type="ECO:0000313" key="3">
    <source>
        <dbReference type="Proteomes" id="UP000681027"/>
    </source>
</evidence>
<feature type="domain" description="Methyltransferase type 11" evidence="1">
    <location>
        <begin position="5"/>
        <end position="41"/>
    </location>
</feature>
<keyword evidence="3" id="KW-1185">Reference proteome</keyword>
<keyword evidence="2" id="KW-0489">Methyltransferase</keyword>
<dbReference type="GO" id="GO:0032259">
    <property type="term" value="P:methylation"/>
    <property type="evidence" value="ECO:0007669"/>
    <property type="project" value="UniProtKB-KW"/>
</dbReference>
<dbReference type="Proteomes" id="UP000681027">
    <property type="component" value="Unassembled WGS sequence"/>
</dbReference>
<evidence type="ECO:0000313" key="2">
    <source>
        <dbReference type="EMBL" id="MBS4190261.1"/>
    </source>
</evidence>
<dbReference type="SUPFAM" id="SSF53335">
    <property type="entry name" value="S-adenosyl-L-methionine-dependent methyltransferases"/>
    <property type="match status" value="1"/>
</dbReference>
<name>A0ABS5NR25_9BACI</name>
<dbReference type="GO" id="GO:0008168">
    <property type="term" value="F:methyltransferase activity"/>
    <property type="evidence" value="ECO:0007669"/>
    <property type="project" value="UniProtKB-KW"/>
</dbReference>
<reference evidence="2 3" key="1">
    <citation type="submission" date="2021-05" db="EMBL/GenBank/DDBJ databases">
        <title>Novel Bacillus species.</title>
        <authorList>
            <person name="Liu G."/>
        </authorList>
    </citation>
    <scope>NUCLEOTIDE SEQUENCE [LARGE SCALE GENOMIC DNA]</scope>
    <source>
        <strain evidence="2 3">FJAT-49705</strain>
    </source>
</reference>
<comment type="caution">
    <text evidence="2">The sequence shown here is derived from an EMBL/GenBank/DDBJ whole genome shotgun (WGS) entry which is preliminary data.</text>
</comment>
<proteinExistence type="predicted"/>
<keyword evidence="2" id="KW-0808">Transferase</keyword>
<dbReference type="RefSeq" id="WP_213102255.1">
    <property type="nucleotide sequence ID" value="NZ_JAGYPM010000002.1"/>
</dbReference>
<accession>A0ABS5NR25</accession>
<protein>
    <submittedName>
        <fullName evidence="2">Class I SAM-dependent methyltransferase</fullName>
    </submittedName>
</protein>
<sequence>MKTYKEENLDLLVGDVNNINFNDESFDVVVSFETIEHIENVLI</sequence>
<gene>
    <name evidence="2" type="ORF">KHA94_08600</name>
</gene>
<dbReference type="InterPro" id="IPR029063">
    <property type="entry name" value="SAM-dependent_MTases_sf"/>
</dbReference>
<evidence type="ECO:0000259" key="1">
    <source>
        <dbReference type="Pfam" id="PF08241"/>
    </source>
</evidence>
<dbReference type="Pfam" id="PF08241">
    <property type="entry name" value="Methyltransf_11"/>
    <property type="match status" value="1"/>
</dbReference>
<dbReference type="Gene3D" id="3.40.50.150">
    <property type="entry name" value="Vaccinia Virus protein VP39"/>
    <property type="match status" value="1"/>
</dbReference>